<dbReference type="Pfam" id="PF14352">
    <property type="entry name" value="DUF4402"/>
    <property type="match status" value="1"/>
</dbReference>
<evidence type="ECO:0000313" key="3">
    <source>
        <dbReference type="Proteomes" id="UP000276282"/>
    </source>
</evidence>
<evidence type="ECO:0000313" key="2">
    <source>
        <dbReference type="EMBL" id="RKS53021.1"/>
    </source>
</evidence>
<keyword evidence="3" id="KW-1185">Reference proteome</keyword>
<dbReference type="InterPro" id="IPR025514">
    <property type="entry name" value="DUF4402"/>
</dbReference>
<protein>
    <submittedName>
        <fullName evidence="2">Uncharacterized protein DUF4402</fullName>
    </submittedName>
</protein>
<feature type="signal peptide" evidence="1">
    <location>
        <begin position="1"/>
        <end position="18"/>
    </location>
</feature>
<accession>A0A495PQU4</accession>
<feature type="chain" id="PRO_5019802856" evidence="1">
    <location>
        <begin position="19"/>
        <end position="163"/>
    </location>
</feature>
<gene>
    <name evidence="2" type="ORF">BC962_1266</name>
</gene>
<dbReference type="OrthoDB" id="598336at2"/>
<dbReference type="AlphaFoldDB" id="A0A495PQU4"/>
<organism evidence="2 3">
    <name type="scientific">Gillisia mitskevichiae</name>
    <dbReference type="NCBI Taxonomy" id="270921"/>
    <lineage>
        <taxon>Bacteria</taxon>
        <taxon>Pseudomonadati</taxon>
        <taxon>Bacteroidota</taxon>
        <taxon>Flavobacteriia</taxon>
        <taxon>Flavobacteriales</taxon>
        <taxon>Flavobacteriaceae</taxon>
        <taxon>Gillisia</taxon>
    </lineage>
</organism>
<dbReference type="Proteomes" id="UP000276282">
    <property type="component" value="Unassembled WGS sequence"/>
</dbReference>
<name>A0A495PQU4_9FLAO</name>
<reference evidence="2 3" key="1">
    <citation type="submission" date="2018-10" db="EMBL/GenBank/DDBJ databases">
        <title>Genomic Encyclopedia of Archaeal and Bacterial Type Strains, Phase II (KMG-II): from individual species to whole genera.</title>
        <authorList>
            <person name="Goeker M."/>
        </authorList>
    </citation>
    <scope>NUCLEOTIDE SEQUENCE [LARGE SCALE GENOMIC DNA]</scope>
    <source>
        <strain evidence="2 3">DSM 19839</strain>
    </source>
</reference>
<comment type="caution">
    <text evidence="2">The sequence shown here is derived from an EMBL/GenBank/DDBJ whole genome shotgun (WGS) entry which is preliminary data.</text>
</comment>
<dbReference type="EMBL" id="RBLG01000002">
    <property type="protein sequence ID" value="RKS53021.1"/>
    <property type="molecule type" value="Genomic_DNA"/>
</dbReference>
<sequence length="163" mass="16396">MKKITFILFALIAGTTFAQDSDTGSATVNAEIVSPIEISDGSDLNFGTINGTATGGTVSVTTSGVRSFSNSDMAITSATAITAANFSVTAASSYLYSISIPDITLTGSGDDMAVTFIHNRNTVAGRTGSGSAQPLNVGGTLTVGDAQDAGTYSGTVNVTVAYE</sequence>
<dbReference type="RefSeq" id="WP_121345052.1">
    <property type="nucleotide sequence ID" value="NZ_RBLG01000002.1"/>
</dbReference>
<keyword evidence="1" id="KW-0732">Signal</keyword>
<evidence type="ECO:0000256" key="1">
    <source>
        <dbReference type="SAM" id="SignalP"/>
    </source>
</evidence>
<proteinExistence type="predicted"/>